<protein>
    <submittedName>
        <fullName evidence="6">DNA recombination protein RmuC</fullName>
    </submittedName>
</protein>
<gene>
    <name evidence="6" type="primary">rmuC</name>
    <name evidence="6" type="ORF">K8G79_01985</name>
</gene>
<keyword evidence="3 5" id="KW-0175">Coiled coil</keyword>
<dbReference type="Pfam" id="PF02646">
    <property type="entry name" value="RmuC"/>
    <property type="match status" value="1"/>
</dbReference>
<comment type="similarity">
    <text evidence="2">Belongs to the RmuC family.</text>
</comment>
<reference evidence="6 7" key="1">
    <citation type="journal article" date="2021" name="bioRxiv">
        <title>Unraveling nitrogen, sulfur and carbon metabolic pathways and microbial community transcriptional responses to substrate deprivation and toxicity stresses in a bioreactor mimicking anoxic brackish coastal sediment conditions.</title>
        <authorList>
            <person name="Martins P.D."/>
            <person name="Echeveste M.J."/>
            <person name="Arshad A."/>
            <person name="Kurth J."/>
            <person name="Ouboter H."/>
            <person name="Jetten M.S.M."/>
            <person name="Welte C.U."/>
        </authorList>
    </citation>
    <scope>NUCLEOTIDE SEQUENCE [LARGE SCALE GENOMIC DNA]</scope>
    <source>
        <strain evidence="6">MAG_38</strain>
    </source>
</reference>
<dbReference type="Proteomes" id="UP001197609">
    <property type="component" value="Unassembled WGS sequence"/>
</dbReference>
<organism evidence="6 7">
    <name type="scientific">Candidatus Methylomirabilis tolerans</name>
    <dbReference type="NCBI Taxonomy" id="3123416"/>
    <lineage>
        <taxon>Bacteria</taxon>
        <taxon>Candidatus Methylomirabilota</taxon>
        <taxon>Candidatus Methylomirabilia</taxon>
        <taxon>Candidatus Methylomirabilales</taxon>
        <taxon>Candidatus Methylomirabilaceae</taxon>
        <taxon>Candidatus Methylomirabilis</taxon>
    </lineage>
</organism>
<dbReference type="InterPro" id="IPR003798">
    <property type="entry name" value="DNA_recombination_RmuC"/>
</dbReference>
<comment type="function">
    <text evidence="1">Involved in DNA recombination.</text>
</comment>
<proteinExistence type="inferred from homology"/>
<evidence type="ECO:0000313" key="6">
    <source>
        <dbReference type="EMBL" id="MBZ0158912.1"/>
    </source>
</evidence>
<dbReference type="PANTHER" id="PTHR30563">
    <property type="entry name" value="DNA RECOMBINATION PROTEIN RMUC"/>
    <property type="match status" value="1"/>
</dbReference>
<dbReference type="GO" id="GO:0006310">
    <property type="term" value="P:DNA recombination"/>
    <property type="evidence" value="ECO:0007669"/>
    <property type="project" value="UniProtKB-KW"/>
</dbReference>
<dbReference type="AlphaFoldDB" id="A0AAJ1AIT7"/>
<evidence type="ECO:0000256" key="1">
    <source>
        <dbReference type="ARBA" id="ARBA00003416"/>
    </source>
</evidence>
<keyword evidence="4" id="KW-0233">DNA recombination</keyword>
<dbReference type="PANTHER" id="PTHR30563:SF0">
    <property type="entry name" value="DNA RECOMBINATION PROTEIN RMUC"/>
    <property type="match status" value="1"/>
</dbReference>
<evidence type="ECO:0000256" key="4">
    <source>
        <dbReference type="ARBA" id="ARBA00023172"/>
    </source>
</evidence>
<dbReference type="EMBL" id="JAIOIU010000025">
    <property type="protein sequence ID" value="MBZ0158912.1"/>
    <property type="molecule type" value="Genomic_DNA"/>
</dbReference>
<sequence>MTEWLTLLLGLWIGAGLGWAISVARTRARVNSILREQEVRTAAAEARVEEVRSQLASAKEDFETLREDLRQAETARAAADARVIEIEKNLIEQKALLEEAKTRLSDTFKSLAAEALAGNNAGFLILAEEKFKALKDDAAVDLEARRKAIETIIQPLSETLSAYQQETKALEDKRLREYSTVGEQLRAVALGQTTLQSETAKLVNALRSPQVRGRWGEIALRKTAELAGMSPHCDFVEQESVTTEDGRIRPDMVVKLPAGREVVVDAKVPLGGFLEALEAKTDEDREAALLKHAAQVNQHVAKLALKEYWDQFTTAPEFVVLFIPNDSFLAAAAEKDPTLVESALLKKVVIATPTTFIALLRAIAYGWRQELVAESAQRICALGQELADRMGTLAEHLVRVGGAIGKAVDSYNAAVASFESRVFPTARKFQALGAGGKKEIQELQAIDQRPRAVTTLDTDDAE</sequence>
<evidence type="ECO:0000256" key="3">
    <source>
        <dbReference type="ARBA" id="ARBA00023054"/>
    </source>
</evidence>
<accession>A0AAJ1AIT7</accession>
<evidence type="ECO:0000256" key="2">
    <source>
        <dbReference type="ARBA" id="ARBA00009840"/>
    </source>
</evidence>
<comment type="caution">
    <text evidence="6">The sequence shown here is derived from an EMBL/GenBank/DDBJ whole genome shotgun (WGS) entry which is preliminary data.</text>
</comment>
<feature type="coiled-coil region" evidence="5">
    <location>
        <begin position="34"/>
        <end position="103"/>
    </location>
</feature>
<evidence type="ECO:0000256" key="5">
    <source>
        <dbReference type="SAM" id="Coils"/>
    </source>
</evidence>
<evidence type="ECO:0000313" key="7">
    <source>
        <dbReference type="Proteomes" id="UP001197609"/>
    </source>
</evidence>
<name>A0AAJ1AIT7_9BACT</name>